<name>A0A415E7D1_9FIRM</name>
<keyword evidence="2" id="KW-0805">Transcription regulation</keyword>
<evidence type="ECO:0000313" key="9">
    <source>
        <dbReference type="Proteomes" id="UP000284841"/>
    </source>
</evidence>
<dbReference type="PRINTS" id="PR00046">
    <property type="entry name" value="SIGMA70FCT"/>
</dbReference>
<feature type="domain" description="RNA polymerase sigma-70 region 4" evidence="7">
    <location>
        <begin position="129"/>
        <end position="175"/>
    </location>
</feature>
<dbReference type="OrthoDB" id="9784984at2"/>
<protein>
    <submittedName>
        <fullName evidence="8">Sigma-70 family RNA polymerase sigma factor</fullName>
    </submittedName>
</protein>
<dbReference type="InterPro" id="IPR039425">
    <property type="entry name" value="RNA_pol_sigma-70-like"/>
</dbReference>
<dbReference type="InterPro" id="IPR014284">
    <property type="entry name" value="RNA_pol_sigma-70_dom"/>
</dbReference>
<dbReference type="STRING" id="1776384.GCA_900086585_02950"/>
<dbReference type="InterPro" id="IPR000943">
    <property type="entry name" value="RNA_pol_sigma70"/>
</dbReference>
<dbReference type="InterPro" id="IPR036388">
    <property type="entry name" value="WH-like_DNA-bd_sf"/>
</dbReference>
<proteinExistence type="inferred from homology"/>
<keyword evidence="4" id="KW-0238">DNA-binding</keyword>
<dbReference type="PANTHER" id="PTHR43133">
    <property type="entry name" value="RNA POLYMERASE ECF-TYPE SIGMA FACTO"/>
    <property type="match status" value="1"/>
</dbReference>
<keyword evidence="9" id="KW-1185">Reference proteome</keyword>
<dbReference type="Gene3D" id="1.10.10.10">
    <property type="entry name" value="Winged helix-like DNA-binding domain superfamily/Winged helix DNA-binding domain"/>
    <property type="match status" value="1"/>
</dbReference>
<reference evidence="8 9" key="1">
    <citation type="submission" date="2018-08" db="EMBL/GenBank/DDBJ databases">
        <title>A genome reference for cultivated species of the human gut microbiota.</title>
        <authorList>
            <person name="Zou Y."/>
            <person name="Xue W."/>
            <person name="Luo G."/>
        </authorList>
    </citation>
    <scope>NUCLEOTIDE SEQUENCE [LARGE SCALE GENOMIC DNA]</scope>
    <source>
        <strain evidence="8 9">AM07-24</strain>
    </source>
</reference>
<dbReference type="SUPFAM" id="SSF88659">
    <property type="entry name" value="Sigma3 and sigma4 domains of RNA polymerase sigma factors"/>
    <property type="match status" value="1"/>
</dbReference>
<evidence type="ECO:0000313" key="8">
    <source>
        <dbReference type="EMBL" id="RHJ89614.1"/>
    </source>
</evidence>
<dbReference type="InterPro" id="IPR007630">
    <property type="entry name" value="RNA_pol_sigma70_r4"/>
</dbReference>
<dbReference type="SUPFAM" id="SSF88946">
    <property type="entry name" value="Sigma2 domain of RNA polymerase sigma factors"/>
    <property type="match status" value="1"/>
</dbReference>
<evidence type="ECO:0000256" key="2">
    <source>
        <dbReference type="ARBA" id="ARBA00023015"/>
    </source>
</evidence>
<evidence type="ECO:0000256" key="5">
    <source>
        <dbReference type="ARBA" id="ARBA00023163"/>
    </source>
</evidence>
<dbReference type="Proteomes" id="UP000284841">
    <property type="component" value="Unassembled WGS sequence"/>
</dbReference>
<dbReference type="Pfam" id="PF04542">
    <property type="entry name" value="Sigma70_r2"/>
    <property type="match status" value="1"/>
</dbReference>
<organism evidence="8 9">
    <name type="scientific">Emergencia timonensis</name>
    <dbReference type="NCBI Taxonomy" id="1776384"/>
    <lineage>
        <taxon>Bacteria</taxon>
        <taxon>Bacillati</taxon>
        <taxon>Bacillota</taxon>
        <taxon>Clostridia</taxon>
        <taxon>Peptostreptococcales</taxon>
        <taxon>Anaerovoracaceae</taxon>
        <taxon>Emergencia</taxon>
    </lineage>
</organism>
<dbReference type="GO" id="GO:0016987">
    <property type="term" value="F:sigma factor activity"/>
    <property type="evidence" value="ECO:0007669"/>
    <property type="project" value="UniProtKB-KW"/>
</dbReference>
<evidence type="ECO:0000256" key="3">
    <source>
        <dbReference type="ARBA" id="ARBA00023082"/>
    </source>
</evidence>
<dbReference type="InterPro" id="IPR013325">
    <property type="entry name" value="RNA_pol_sigma_r2"/>
</dbReference>
<evidence type="ECO:0000259" key="7">
    <source>
        <dbReference type="Pfam" id="PF04545"/>
    </source>
</evidence>
<dbReference type="PANTHER" id="PTHR43133:SF51">
    <property type="entry name" value="RNA POLYMERASE SIGMA FACTOR"/>
    <property type="match status" value="1"/>
</dbReference>
<dbReference type="GO" id="GO:0003677">
    <property type="term" value="F:DNA binding"/>
    <property type="evidence" value="ECO:0007669"/>
    <property type="project" value="UniProtKB-KW"/>
</dbReference>
<dbReference type="InterPro" id="IPR007627">
    <property type="entry name" value="RNA_pol_sigma70_r2"/>
</dbReference>
<dbReference type="NCBIfam" id="TIGR02937">
    <property type="entry name" value="sigma70-ECF"/>
    <property type="match status" value="1"/>
</dbReference>
<keyword evidence="3" id="KW-0731">Sigma factor</keyword>
<dbReference type="AlphaFoldDB" id="A0A415E7D1"/>
<comment type="caution">
    <text evidence="8">The sequence shown here is derived from an EMBL/GenBank/DDBJ whole genome shotgun (WGS) entry which is preliminary data.</text>
</comment>
<evidence type="ECO:0000256" key="4">
    <source>
        <dbReference type="ARBA" id="ARBA00023125"/>
    </source>
</evidence>
<keyword evidence="5" id="KW-0804">Transcription</keyword>
<gene>
    <name evidence="8" type="ORF">DW099_03305</name>
</gene>
<evidence type="ECO:0000259" key="6">
    <source>
        <dbReference type="Pfam" id="PF04542"/>
    </source>
</evidence>
<dbReference type="CDD" id="cd06171">
    <property type="entry name" value="Sigma70_r4"/>
    <property type="match status" value="1"/>
</dbReference>
<dbReference type="GO" id="GO:0006352">
    <property type="term" value="P:DNA-templated transcription initiation"/>
    <property type="evidence" value="ECO:0007669"/>
    <property type="project" value="InterPro"/>
</dbReference>
<sequence>MLYGETEWRHGMEKRRNGKEILIEIYEEFFPKIYNYIYYQINNNAVCDDLVSSVFMKVVENIDKFDEQKASFSTWIYTIARNTVIDYYRKAKIESDIDDYVDSVKYSLSFEDAYREYTQEYRGSTEALMAILNEKERPVIYLRYFEGLSFTEIGSRLGKNSSTVRTLHERALKKMFKYLQDKGICYEDII</sequence>
<evidence type="ECO:0000256" key="1">
    <source>
        <dbReference type="ARBA" id="ARBA00010641"/>
    </source>
</evidence>
<dbReference type="Pfam" id="PF04545">
    <property type="entry name" value="Sigma70_r4"/>
    <property type="match status" value="1"/>
</dbReference>
<dbReference type="InterPro" id="IPR013324">
    <property type="entry name" value="RNA_pol_sigma_r3/r4-like"/>
</dbReference>
<accession>A0A415E7D1</accession>
<dbReference type="Gene3D" id="1.10.1740.10">
    <property type="match status" value="1"/>
</dbReference>
<dbReference type="EMBL" id="QRMS01000001">
    <property type="protein sequence ID" value="RHJ89614.1"/>
    <property type="molecule type" value="Genomic_DNA"/>
</dbReference>
<comment type="similarity">
    <text evidence="1">Belongs to the sigma-70 factor family. ECF subfamily.</text>
</comment>
<feature type="domain" description="RNA polymerase sigma-70 region 2" evidence="6">
    <location>
        <begin position="25"/>
        <end position="92"/>
    </location>
</feature>